<sequence>MRSLWGVLTRCVLLGLLAGGFAGCTRFEDQVTLSRSPTGEWTLNWHTIARRGINLVDSSGNVGGASASFICQPDPTRPLTWTVEGPAHSWRGRGAAEKKLGQAAAKGWRGTVVIEPNGSTHALTIDLRDIATGRPFAGNRRFENARGNDEAWFAD</sequence>
<organism evidence="1 2">
    <name type="scientific">Oleiharenicola lentus</name>
    <dbReference type="NCBI Taxonomy" id="2508720"/>
    <lineage>
        <taxon>Bacteria</taxon>
        <taxon>Pseudomonadati</taxon>
        <taxon>Verrucomicrobiota</taxon>
        <taxon>Opitutia</taxon>
        <taxon>Opitutales</taxon>
        <taxon>Opitutaceae</taxon>
        <taxon>Oleiharenicola</taxon>
    </lineage>
</organism>
<reference evidence="1 2" key="1">
    <citation type="submission" date="2019-01" db="EMBL/GenBank/DDBJ databases">
        <title>Lacunisphaera sp. strain TWA-58.</title>
        <authorList>
            <person name="Chen W.-M."/>
        </authorList>
    </citation>
    <scope>NUCLEOTIDE SEQUENCE [LARGE SCALE GENOMIC DNA]</scope>
    <source>
        <strain evidence="1 2">TWA-58</strain>
    </source>
</reference>
<evidence type="ECO:0000313" key="1">
    <source>
        <dbReference type="EMBL" id="RXK55660.1"/>
    </source>
</evidence>
<dbReference type="PROSITE" id="PS51257">
    <property type="entry name" value="PROKAR_LIPOPROTEIN"/>
    <property type="match status" value="1"/>
</dbReference>
<name>A0A4Q1C9V2_9BACT</name>
<dbReference type="EMBL" id="SDHX01000001">
    <property type="protein sequence ID" value="RXK55660.1"/>
    <property type="molecule type" value="Genomic_DNA"/>
</dbReference>
<evidence type="ECO:0000313" key="2">
    <source>
        <dbReference type="Proteomes" id="UP000290218"/>
    </source>
</evidence>
<gene>
    <name evidence="1" type="ORF">ESB00_07165</name>
</gene>
<dbReference type="RefSeq" id="WP_129047025.1">
    <property type="nucleotide sequence ID" value="NZ_SDHX01000001.1"/>
</dbReference>
<keyword evidence="2" id="KW-1185">Reference proteome</keyword>
<dbReference type="Proteomes" id="UP000290218">
    <property type="component" value="Unassembled WGS sequence"/>
</dbReference>
<proteinExistence type="predicted"/>
<dbReference type="AlphaFoldDB" id="A0A4Q1C9V2"/>
<protein>
    <submittedName>
        <fullName evidence="1">Uncharacterized protein</fullName>
    </submittedName>
</protein>
<accession>A0A4Q1C9V2</accession>
<comment type="caution">
    <text evidence="1">The sequence shown here is derived from an EMBL/GenBank/DDBJ whole genome shotgun (WGS) entry which is preliminary data.</text>
</comment>